<dbReference type="AlphaFoldDB" id="A0A0K9P3T0"/>
<dbReference type="InterPro" id="IPR021099">
    <property type="entry name" value="PORR_domain"/>
</dbReference>
<evidence type="ECO:0000313" key="2">
    <source>
        <dbReference type="EMBL" id="KMZ63628.1"/>
    </source>
</evidence>
<name>A0A0K9P3T0_ZOSMR</name>
<organism evidence="2 3">
    <name type="scientific">Zostera marina</name>
    <name type="common">Eelgrass</name>
    <dbReference type="NCBI Taxonomy" id="29655"/>
    <lineage>
        <taxon>Eukaryota</taxon>
        <taxon>Viridiplantae</taxon>
        <taxon>Streptophyta</taxon>
        <taxon>Embryophyta</taxon>
        <taxon>Tracheophyta</taxon>
        <taxon>Spermatophyta</taxon>
        <taxon>Magnoliopsida</taxon>
        <taxon>Liliopsida</taxon>
        <taxon>Zosteraceae</taxon>
        <taxon>Zostera</taxon>
    </lineage>
</organism>
<dbReference type="EMBL" id="LFYR01001213">
    <property type="protein sequence ID" value="KMZ63628.1"/>
    <property type="molecule type" value="Genomic_DNA"/>
</dbReference>
<evidence type="ECO:0000259" key="1">
    <source>
        <dbReference type="Pfam" id="PF11955"/>
    </source>
</evidence>
<sequence length="66" mass="7664">MDSFQNLPYVSPYEDRTILDWNNSVSEKWVVGVLPELLHLLVSKKTKKENLIRIGEHVGLPEEDSR</sequence>
<proteinExistence type="predicted"/>
<comment type="caution">
    <text evidence="2">The sequence shown here is derived from an EMBL/GenBank/DDBJ whole genome shotgun (WGS) entry which is preliminary data.</text>
</comment>
<dbReference type="PANTHER" id="PTHR31476:SF16">
    <property type="entry name" value="F14O23.23 PROTEIN"/>
    <property type="match status" value="1"/>
</dbReference>
<dbReference type="InterPro" id="IPR045040">
    <property type="entry name" value="PORR_fam"/>
</dbReference>
<keyword evidence="3" id="KW-1185">Reference proteome</keyword>
<dbReference type="Pfam" id="PF11955">
    <property type="entry name" value="PORR"/>
    <property type="match status" value="1"/>
</dbReference>
<reference evidence="3" key="1">
    <citation type="journal article" date="2016" name="Nature">
        <title>The genome of the seagrass Zostera marina reveals angiosperm adaptation to the sea.</title>
        <authorList>
            <person name="Olsen J.L."/>
            <person name="Rouze P."/>
            <person name="Verhelst B."/>
            <person name="Lin Y.-C."/>
            <person name="Bayer T."/>
            <person name="Collen J."/>
            <person name="Dattolo E."/>
            <person name="De Paoli E."/>
            <person name="Dittami S."/>
            <person name="Maumus F."/>
            <person name="Michel G."/>
            <person name="Kersting A."/>
            <person name="Lauritano C."/>
            <person name="Lohaus R."/>
            <person name="Toepel M."/>
            <person name="Tonon T."/>
            <person name="Vanneste K."/>
            <person name="Amirebrahimi M."/>
            <person name="Brakel J."/>
            <person name="Bostroem C."/>
            <person name="Chovatia M."/>
            <person name="Grimwood J."/>
            <person name="Jenkins J.W."/>
            <person name="Jueterbock A."/>
            <person name="Mraz A."/>
            <person name="Stam W.T."/>
            <person name="Tice H."/>
            <person name="Bornberg-Bauer E."/>
            <person name="Green P.J."/>
            <person name="Pearson G.A."/>
            <person name="Procaccini G."/>
            <person name="Duarte C.M."/>
            <person name="Schmutz J."/>
            <person name="Reusch T.B.H."/>
            <person name="Van de Peer Y."/>
        </authorList>
    </citation>
    <scope>NUCLEOTIDE SEQUENCE [LARGE SCALE GENOMIC DNA]</scope>
    <source>
        <strain evidence="3">cv. Finnish</strain>
    </source>
</reference>
<dbReference type="GO" id="GO:0003723">
    <property type="term" value="F:RNA binding"/>
    <property type="evidence" value="ECO:0007669"/>
    <property type="project" value="InterPro"/>
</dbReference>
<dbReference type="Proteomes" id="UP000036987">
    <property type="component" value="Unassembled WGS sequence"/>
</dbReference>
<protein>
    <recommendedName>
        <fullName evidence="1">PORR domain-containing protein</fullName>
    </recommendedName>
</protein>
<gene>
    <name evidence="2" type="ORF">ZOSMA_3G01090</name>
</gene>
<accession>A0A0K9P3T0</accession>
<evidence type="ECO:0000313" key="3">
    <source>
        <dbReference type="Proteomes" id="UP000036987"/>
    </source>
</evidence>
<dbReference type="PANTHER" id="PTHR31476">
    <property type="entry name" value="PROTEIN WHAT'S THIS FACTOR 1 HOMOLOG, CHLOROPLASTIC"/>
    <property type="match status" value="1"/>
</dbReference>
<feature type="domain" description="PORR" evidence="1">
    <location>
        <begin position="1"/>
        <end position="63"/>
    </location>
</feature>
<dbReference type="OrthoDB" id="1737980at2759"/>